<dbReference type="InterPro" id="IPR036812">
    <property type="entry name" value="NAD(P)_OxRdtase_dom_sf"/>
</dbReference>
<dbReference type="CDD" id="cd19138">
    <property type="entry name" value="AKR_YeaE"/>
    <property type="match status" value="1"/>
</dbReference>
<accession>A0AAE3ZAS3</accession>
<dbReference type="InterPro" id="IPR023210">
    <property type="entry name" value="NADP_OxRdtase_dom"/>
</dbReference>
<feature type="binding site" evidence="2">
    <location>
        <position position="111"/>
    </location>
    <ligand>
        <name>substrate</name>
    </ligand>
</feature>
<dbReference type="Proteomes" id="UP001180845">
    <property type="component" value="Unassembled WGS sequence"/>
</dbReference>
<evidence type="ECO:0000313" key="6">
    <source>
        <dbReference type="Proteomes" id="UP001180845"/>
    </source>
</evidence>
<evidence type="ECO:0000256" key="3">
    <source>
        <dbReference type="PIRSR" id="PIRSR000097-3"/>
    </source>
</evidence>
<dbReference type="GO" id="GO:0016491">
    <property type="term" value="F:oxidoreductase activity"/>
    <property type="evidence" value="ECO:0007669"/>
    <property type="project" value="InterPro"/>
</dbReference>
<feature type="active site" description="Proton donor" evidence="1">
    <location>
        <position position="53"/>
    </location>
</feature>
<gene>
    <name evidence="5" type="ORF">JOF55_000474</name>
</gene>
<feature type="domain" description="NADP-dependent oxidoreductase" evidence="4">
    <location>
        <begin position="15"/>
        <end position="263"/>
    </location>
</feature>
<dbReference type="Gene3D" id="3.20.20.100">
    <property type="entry name" value="NADP-dependent oxidoreductase domain"/>
    <property type="match status" value="1"/>
</dbReference>
<name>A0AAE3ZAS3_9ACTN</name>
<proteinExistence type="predicted"/>
<dbReference type="SUPFAM" id="SSF51430">
    <property type="entry name" value="NAD(P)-linked oxidoreductase"/>
    <property type="match status" value="1"/>
</dbReference>
<dbReference type="PIRSF" id="PIRSF000097">
    <property type="entry name" value="AKR"/>
    <property type="match status" value="1"/>
</dbReference>
<evidence type="ECO:0000313" key="5">
    <source>
        <dbReference type="EMBL" id="MDR7300293.1"/>
    </source>
</evidence>
<dbReference type="AlphaFoldDB" id="A0AAE3ZAS3"/>
<evidence type="ECO:0000256" key="2">
    <source>
        <dbReference type="PIRSR" id="PIRSR000097-2"/>
    </source>
</evidence>
<dbReference type="RefSeq" id="WP_310268817.1">
    <property type="nucleotide sequence ID" value="NZ_JAVDXW010000001.1"/>
</dbReference>
<dbReference type="PRINTS" id="PR00069">
    <property type="entry name" value="ALDKETRDTASE"/>
</dbReference>
<keyword evidence="6" id="KW-1185">Reference proteome</keyword>
<feature type="site" description="Lowers pKa of active site Tyr" evidence="3">
    <location>
        <position position="78"/>
    </location>
</feature>
<dbReference type="PANTHER" id="PTHR43638">
    <property type="entry name" value="OXIDOREDUCTASE, ALDO/KETO REDUCTASE FAMILY PROTEIN"/>
    <property type="match status" value="1"/>
</dbReference>
<dbReference type="EMBL" id="JAVDXW010000001">
    <property type="protein sequence ID" value="MDR7300293.1"/>
    <property type="molecule type" value="Genomic_DNA"/>
</dbReference>
<dbReference type="PANTHER" id="PTHR43638:SF3">
    <property type="entry name" value="ALDEHYDE REDUCTASE"/>
    <property type="match status" value="1"/>
</dbReference>
<dbReference type="InterPro" id="IPR020471">
    <property type="entry name" value="AKR"/>
</dbReference>
<dbReference type="Pfam" id="PF00248">
    <property type="entry name" value="Aldo_ket_red"/>
    <property type="match status" value="1"/>
</dbReference>
<reference evidence="5" key="1">
    <citation type="submission" date="2023-07" db="EMBL/GenBank/DDBJ databases">
        <title>Sequencing the genomes of 1000 actinobacteria strains.</title>
        <authorList>
            <person name="Klenk H.-P."/>
        </authorList>
    </citation>
    <scope>NUCLEOTIDE SEQUENCE</scope>
    <source>
        <strain evidence="5">DSM 45977</strain>
    </source>
</reference>
<protein>
    <submittedName>
        <fullName evidence="5">Diketogulonate reductase-like aldo/keto reductase</fullName>
    </submittedName>
</protein>
<evidence type="ECO:0000259" key="4">
    <source>
        <dbReference type="Pfam" id="PF00248"/>
    </source>
</evidence>
<organism evidence="5 6">
    <name type="scientific">Haloactinomyces albus</name>
    <dbReference type="NCBI Taxonomy" id="1352928"/>
    <lineage>
        <taxon>Bacteria</taxon>
        <taxon>Bacillati</taxon>
        <taxon>Actinomycetota</taxon>
        <taxon>Actinomycetes</taxon>
        <taxon>Actinopolysporales</taxon>
        <taxon>Actinopolysporaceae</taxon>
        <taxon>Haloactinomyces</taxon>
    </lineage>
</organism>
<comment type="caution">
    <text evidence="5">The sequence shown here is derived from an EMBL/GenBank/DDBJ whole genome shotgun (WGS) entry which is preliminary data.</text>
</comment>
<sequence>MRHLQLPSGASLPVLGQGTWGMGERGADRAAEVAALRHGLDLGIGLLDTAEMYGSGGAEEVVGEAISGRRDEAFLVSKVFPHNASRRGAVEACERSLRRLNTDRVDLYLLHWRGGTPLEETLEAFRELQADGKIRYFGVSNFDPDDMREVFSAEAGREVQTNQVLYNLTRRGVEFELLPWCRERNMPVMAYSPIEQGRLLGNTVLRDIAGEHGVSPAQVAVAWVLHQDGVCAIPKAATIEHVEQNHAALEVSLSAEDLSRLDAEFPAPQRPTPLEIL</sequence>
<evidence type="ECO:0000256" key="1">
    <source>
        <dbReference type="PIRSR" id="PIRSR000097-1"/>
    </source>
</evidence>